<sequence length="284" mass="29397">MNELILIGERQRGKDEPKLLDTTVGRTVPLLLVAPARAQSELDACVDRLFDEEGSGNEEEPHDSADGDQGAGTLIVSEATEVVVEDVIPLRSRQKKRKTIVDAGEPSHPAKKLRDDHGAPGGPSVAGKSRSAVQRLLAGAVLNAEVRGGPVSTLPFVTSSVSATPEREDEHLADSVTGLNLRTICAPQRFVISSDSSHHSGANIAEAEVDSIARSSAPIIATVVTATADVATTTKEAPAKPSLFAAGSSSAGGTDPAPGGFSDVSGSDFLVGGIRTVVDPEFDH</sequence>
<protein>
    <submittedName>
        <fullName evidence="2">Uncharacterized protein</fullName>
    </submittedName>
</protein>
<comment type="caution">
    <text evidence="2">The sequence shown here is derived from an EMBL/GenBank/DDBJ whole genome shotgun (WGS) entry which is preliminary data.</text>
</comment>
<feature type="region of interest" description="Disordered" evidence="1">
    <location>
        <begin position="94"/>
        <end position="129"/>
    </location>
</feature>
<evidence type="ECO:0000313" key="3">
    <source>
        <dbReference type="Proteomes" id="UP001151760"/>
    </source>
</evidence>
<evidence type="ECO:0000313" key="2">
    <source>
        <dbReference type="EMBL" id="GJT30706.1"/>
    </source>
</evidence>
<dbReference type="Proteomes" id="UP001151760">
    <property type="component" value="Unassembled WGS sequence"/>
</dbReference>
<feature type="region of interest" description="Disordered" evidence="1">
    <location>
        <begin position="242"/>
        <end position="261"/>
    </location>
</feature>
<accession>A0ABQ5CXP1</accession>
<keyword evidence="3" id="KW-1185">Reference proteome</keyword>
<evidence type="ECO:0000256" key="1">
    <source>
        <dbReference type="SAM" id="MobiDB-lite"/>
    </source>
</evidence>
<reference evidence="2" key="1">
    <citation type="journal article" date="2022" name="Int. J. Mol. Sci.">
        <title>Draft Genome of Tanacetum Coccineum: Genomic Comparison of Closely Related Tanacetum-Family Plants.</title>
        <authorList>
            <person name="Yamashiro T."/>
            <person name="Shiraishi A."/>
            <person name="Nakayama K."/>
            <person name="Satake H."/>
        </authorList>
    </citation>
    <scope>NUCLEOTIDE SEQUENCE</scope>
</reference>
<name>A0ABQ5CXP1_9ASTR</name>
<gene>
    <name evidence="2" type="ORF">Tco_0910981</name>
</gene>
<organism evidence="2 3">
    <name type="scientific">Tanacetum coccineum</name>
    <dbReference type="NCBI Taxonomy" id="301880"/>
    <lineage>
        <taxon>Eukaryota</taxon>
        <taxon>Viridiplantae</taxon>
        <taxon>Streptophyta</taxon>
        <taxon>Embryophyta</taxon>
        <taxon>Tracheophyta</taxon>
        <taxon>Spermatophyta</taxon>
        <taxon>Magnoliopsida</taxon>
        <taxon>eudicotyledons</taxon>
        <taxon>Gunneridae</taxon>
        <taxon>Pentapetalae</taxon>
        <taxon>asterids</taxon>
        <taxon>campanulids</taxon>
        <taxon>Asterales</taxon>
        <taxon>Asteraceae</taxon>
        <taxon>Asteroideae</taxon>
        <taxon>Anthemideae</taxon>
        <taxon>Anthemidinae</taxon>
        <taxon>Tanacetum</taxon>
    </lineage>
</organism>
<proteinExistence type="predicted"/>
<dbReference type="EMBL" id="BQNB010014647">
    <property type="protein sequence ID" value="GJT30706.1"/>
    <property type="molecule type" value="Genomic_DNA"/>
</dbReference>
<reference evidence="2" key="2">
    <citation type="submission" date="2022-01" db="EMBL/GenBank/DDBJ databases">
        <authorList>
            <person name="Yamashiro T."/>
            <person name="Shiraishi A."/>
            <person name="Satake H."/>
            <person name="Nakayama K."/>
        </authorList>
    </citation>
    <scope>NUCLEOTIDE SEQUENCE</scope>
</reference>